<dbReference type="PANTHER" id="PTHR43080:SF2">
    <property type="entry name" value="CBS DOMAIN-CONTAINING PROTEIN"/>
    <property type="match status" value="1"/>
</dbReference>
<dbReference type="EMBL" id="CADCVV010000135">
    <property type="protein sequence ID" value="CAA9507622.1"/>
    <property type="molecule type" value="Genomic_DNA"/>
</dbReference>
<dbReference type="SUPFAM" id="SSF54631">
    <property type="entry name" value="CBS-domain pair"/>
    <property type="match status" value="1"/>
</dbReference>
<name>A0A6J4SWP4_9ACTN</name>
<dbReference type="SMART" id="SM00116">
    <property type="entry name" value="CBS"/>
    <property type="match status" value="2"/>
</dbReference>
<evidence type="ECO:0000313" key="4">
    <source>
        <dbReference type="EMBL" id="CAA9507622.1"/>
    </source>
</evidence>
<evidence type="ECO:0000256" key="2">
    <source>
        <dbReference type="PROSITE-ProRule" id="PRU00703"/>
    </source>
</evidence>
<proteinExistence type="predicted"/>
<gene>
    <name evidence="4" type="ORF">AVDCRST_MAG17-1777</name>
</gene>
<reference evidence="4" key="1">
    <citation type="submission" date="2020-02" db="EMBL/GenBank/DDBJ databases">
        <authorList>
            <person name="Meier V. D."/>
        </authorList>
    </citation>
    <scope>NUCLEOTIDE SEQUENCE</scope>
    <source>
        <strain evidence="4">AVDCRST_MAG17</strain>
    </source>
</reference>
<dbReference type="PROSITE" id="PS51371">
    <property type="entry name" value="CBS"/>
    <property type="match status" value="2"/>
</dbReference>
<dbReference type="InterPro" id="IPR051257">
    <property type="entry name" value="Diverse_CBS-Domain"/>
</dbReference>
<keyword evidence="1 2" id="KW-0129">CBS domain</keyword>
<sequence>MMVRDGMNDIVVTVGPSHTLREAARRMTARNVGAAVVMDNDGQGPGIVTERDLLHSSGAGEDFDTELVRDHLSSNLIFAQVDWPLERAAEEMTRKSVRHVIVLDDRSEVLGILSMRDIVRCWTSDGASCDVSAASAG</sequence>
<dbReference type="PANTHER" id="PTHR43080">
    <property type="entry name" value="CBS DOMAIN-CONTAINING PROTEIN CBSX3, MITOCHONDRIAL"/>
    <property type="match status" value="1"/>
</dbReference>
<dbReference type="Pfam" id="PF00571">
    <property type="entry name" value="CBS"/>
    <property type="match status" value="2"/>
</dbReference>
<organism evidence="4">
    <name type="scientific">uncultured Solirubrobacterales bacterium</name>
    <dbReference type="NCBI Taxonomy" id="768556"/>
    <lineage>
        <taxon>Bacteria</taxon>
        <taxon>Bacillati</taxon>
        <taxon>Actinomycetota</taxon>
        <taxon>Thermoleophilia</taxon>
        <taxon>Solirubrobacterales</taxon>
        <taxon>environmental samples</taxon>
    </lineage>
</organism>
<feature type="domain" description="CBS" evidence="3">
    <location>
        <begin position="7"/>
        <end position="63"/>
    </location>
</feature>
<protein>
    <recommendedName>
        <fullName evidence="3">CBS domain-containing protein</fullName>
    </recommendedName>
</protein>
<dbReference type="AlphaFoldDB" id="A0A6J4SWP4"/>
<accession>A0A6J4SWP4</accession>
<evidence type="ECO:0000259" key="3">
    <source>
        <dbReference type="PROSITE" id="PS51371"/>
    </source>
</evidence>
<dbReference type="InterPro" id="IPR000644">
    <property type="entry name" value="CBS_dom"/>
</dbReference>
<dbReference type="InterPro" id="IPR046342">
    <property type="entry name" value="CBS_dom_sf"/>
</dbReference>
<feature type="domain" description="CBS" evidence="3">
    <location>
        <begin position="72"/>
        <end position="131"/>
    </location>
</feature>
<evidence type="ECO:0000256" key="1">
    <source>
        <dbReference type="ARBA" id="ARBA00023122"/>
    </source>
</evidence>
<dbReference type="Gene3D" id="3.10.580.10">
    <property type="entry name" value="CBS-domain"/>
    <property type="match status" value="1"/>
</dbReference>